<dbReference type="AlphaFoldDB" id="A0A5J9W3W4"/>
<organism evidence="2 3">
    <name type="scientific">Eragrostis curvula</name>
    <name type="common">weeping love grass</name>
    <dbReference type="NCBI Taxonomy" id="38414"/>
    <lineage>
        <taxon>Eukaryota</taxon>
        <taxon>Viridiplantae</taxon>
        <taxon>Streptophyta</taxon>
        <taxon>Embryophyta</taxon>
        <taxon>Tracheophyta</taxon>
        <taxon>Spermatophyta</taxon>
        <taxon>Magnoliopsida</taxon>
        <taxon>Liliopsida</taxon>
        <taxon>Poales</taxon>
        <taxon>Poaceae</taxon>
        <taxon>PACMAD clade</taxon>
        <taxon>Chloridoideae</taxon>
        <taxon>Eragrostideae</taxon>
        <taxon>Eragrostidinae</taxon>
        <taxon>Eragrostis</taxon>
    </lineage>
</organism>
<comment type="caution">
    <text evidence="2">The sequence shown here is derived from an EMBL/GenBank/DDBJ whole genome shotgun (WGS) entry which is preliminary data.</text>
</comment>
<gene>
    <name evidence="2" type="ORF">EJB05_09495</name>
</gene>
<feature type="compositionally biased region" description="Basic and acidic residues" evidence="1">
    <location>
        <begin position="87"/>
        <end position="102"/>
    </location>
</feature>
<accession>A0A5J9W3W4</accession>
<feature type="compositionally biased region" description="Basic and acidic residues" evidence="1">
    <location>
        <begin position="26"/>
        <end position="35"/>
    </location>
</feature>
<protein>
    <submittedName>
        <fullName evidence="2">Uncharacterized protein</fullName>
    </submittedName>
</protein>
<feature type="compositionally biased region" description="Polar residues" evidence="1">
    <location>
        <begin position="36"/>
        <end position="51"/>
    </location>
</feature>
<keyword evidence="3" id="KW-1185">Reference proteome</keyword>
<sequence length="129" mass="13938">MATTSTHLEIRRLSETASVPVFVSPHKSEAAEEALRTNQPLSQHPHTNPGGSQRPRPPRRRRERAEAPVPGSFRGPRGGAWGTELAAGEREPSPPRISRSEAPRANSPQGFAAPATDMSVESPGETAWF</sequence>
<name>A0A5J9W3W4_9POAL</name>
<feature type="non-terminal residue" evidence="2">
    <location>
        <position position="1"/>
    </location>
</feature>
<evidence type="ECO:0000313" key="3">
    <source>
        <dbReference type="Proteomes" id="UP000324897"/>
    </source>
</evidence>
<feature type="region of interest" description="Disordered" evidence="1">
    <location>
        <begin position="1"/>
        <end position="129"/>
    </location>
</feature>
<evidence type="ECO:0000313" key="2">
    <source>
        <dbReference type="EMBL" id="TVU43059.1"/>
    </source>
</evidence>
<dbReference type="Proteomes" id="UP000324897">
    <property type="component" value="Unassembled WGS sequence"/>
</dbReference>
<proteinExistence type="predicted"/>
<evidence type="ECO:0000256" key="1">
    <source>
        <dbReference type="SAM" id="MobiDB-lite"/>
    </source>
</evidence>
<dbReference type="Gramene" id="TVU43059">
    <property type="protein sequence ID" value="TVU43059"/>
    <property type="gene ID" value="EJB05_09495"/>
</dbReference>
<reference evidence="2 3" key="1">
    <citation type="journal article" date="2019" name="Sci. Rep.">
        <title>A high-quality genome of Eragrostis curvula grass provides insights into Poaceae evolution and supports new strategies to enhance forage quality.</title>
        <authorList>
            <person name="Carballo J."/>
            <person name="Santos B.A.C.M."/>
            <person name="Zappacosta D."/>
            <person name="Garbus I."/>
            <person name="Selva J.P."/>
            <person name="Gallo C.A."/>
            <person name="Diaz A."/>
            <person name="Albertini E."/>
            <person name="Caccamo M."/>
            <person name="Echenique V."/>
        </authorList>
    </citation>
    <scope>NUCLEOTIDE SEQUENCE [LARGE SCALE GENOMIC DNA]</scope>
    <source>
        <strain evidence="3">cv. Victoria</strain>
        <tissue evidence="2">Leaf</tissue>
    </source>
</reference>
<dbReference type="EMBL" id="RWGY01000005">
    <property type="protein sequence ID" value="TVU43059.1"/>
    <property type="molecule type" value="Genomic_DNA"/>
</dbReference>